<reference evidence="2 3" key="1">
    <citation type="submission" date="2020-02" db="EMBL/GenBank/DDBJ databases">
        <title>Draft genome sequence of two Spirosoma agri KCTC 52727 and Spirosoma terrae KCTC 52035.</title>
        <authorList>
            <person name="Rojas J."/>
            <person name="Ambika Manirajan B."/>
            <person name="Ratering S."/>
            <person name="Suarez C."/>
            <person name="Schnell S."/>
        </authorList>
    </citation>
    <scope>NUCLEOTIDE SEQUENCE [LARGE SCALE GENOMIC DNA]</scope>
    <source>
        <strain evidence="2 3">KCTC 52727</strain>
    </source>
</reference>
<dbReference type="RefSeq" id="WP_164043559.1">
    <property type="nucleotide sequence ID" value="NZ_JAAGNZ010000003.1"/>
</dbReference>
<comment type="caution">
    <text evidence="2">The sequence shown here is derived from an EMBL/GenBank/DDBJ whole genome shotgun (WGS) entry which is preliminary data.</text>
</comment>
<name>A0A6M0IPJ7_9BACT</name>
<dbReference type="EMBL" id="JAAGNZ010000003">
    <property type="protein sequence ID" value="NEU70259.1"/>
    <property type="molecule type" value="Genomic_DNA"/>
</dbReference>
<gene>
    <name evidence="2" type="ORF">GK091_25505</name>
</gene>
<sequence>MRASFVTIAKANEADDLEVMNQTKHRTTTMIQRYDRRRNIRKHNASGKLGLLPGTKPVNSAHKWPPLSSHTVLSGTAYRCVQAPSEAAFGEAGMRPNPIVN</sequence>
<evidence type="ECO:0000313" key="2">
    <source>
        <dbReference type="EMBL" id="NEU70259.1"/>
    </source>
</evidence>
<proteinExistence type="predicted"/>
<evidence type="ECO:0000256" key="1">
    <source>
        <dbReference type="SAM" id="MobiDB-lite"/>
    </source>
</evidence>
<evidence type="ECO:0000313" key="3">
    <source>
        <dbReference type="Proteomes" id="UP000477386"/>
    </source>
</evidence>
<dbReference type="AlphaFoldDB" id="A0A6M0IPJ7"/>
<accession>A0A6M0IPJ7</accession>
<keyword evidence="3" id="KW-1185">Reference proteome</keyword>
<feature type="region of interest" description="Disordered" evidence="1">
    <location>
        <begin position="42"/>
        <end position="62"/>
    </location>
</feature>
<dbReference type="Proteomes" id="UP000477386">
    <property type="component" value="Unassembled WGS sequence"/>
</dbReference>
<organism evidence="2 3">
    <name type="scientific">Spirosoma agri</name>
    <dbReference type="NCBI Taxonomy" id="1987381"/>
    <lineage>
        <taxon>Bacteria</taxon>
        <taxon>Pseudomonadati</taxon>
        <taxon>Bacteroidota</taxon>
        <taxon>Cytophagia</taxon>
        <taxon>Cytophagales</taxon>
        <taxon>Cytophagaceae</taxon>
        <taxon>Spirosoma</taxon>
    </lineage>
</organism>
<protein>
    <submittedName>
        <fullName evidence="2">Uncharacterized protein</fullName>
    </submittedName>
</protein>